<name>A0AAW1UKN0_9CUCU</name>
<dbReference type="Gene3D" id="1.25.40.20">
    <property type="entry name" value="Ankyrin repeat-containing domain"/>
    <property type="match status" value="2"/>
</dbReference>
<keyword evidence="10" id="KW-0407">Ion channel</keyword>
<feature type="domain" description="Ion transport" evidence="13">
    <location>
        <begin position="508"/>
        <end position="741"/>
    </location>
</feature>
<evidence type="ECO:0000259" key="13">
    <source>
        <dbReference type="Pfam" id="PF00520"/>
    </source>
</evidence>
<feature type="transmembrane region" description="Helical" evidence="12">
    <location>
        <begin position="578"/>
        <end position="597"/>
    </location>
</feature>
<feature type="transmembrane region" description="Helical" evidence="12">
    <location>
        <begin position="508"/>
        <end position="526"/>
    </location>
</feature>
<dbReference type="AlphaFoldDB" id="A0AAW1UKN0"/>
<proteinExistence type="predicted"/>
<keyword evidence="5" id="KW-0677">Repeat</keyword>
<evidence type="ECO:0000256" key="3">
    <source>
        <dbReference type="ARBA" id="ARBA00022606"/>
    </source>
</evidence>
<feature type="transmembrane region" description="Helical" evidence="12">
    <location>
        <begin position="643"/>
        <end position="662"/>
    </location>
</feature>
<keyword evidence="15" id="KW-1185">Reference proteome</keyword>
<keyword evidence="9 12" id="KW-0472">Membrane</keyword>
<comment type="subcellular location">
    <subcellularLocation>
        <location evidence="1">Membrane</location>
        <topology evidence="1">Multi-pass membrane protein</topology>
    </subcellularLocation>
</comment>
<dbReference type="InterPro" id="IPR036770">
    <property type="entry name" value="Ankyrin_rpt-contain_sf"/>
</dbReference>
<keyword evidence="4 12" id="KW-0812">Transmembrane</keyword>
<keyword evidence="7 11" id="KW-0040">ANK repeat</keyword>
<dbReference type="PROSITE" id="PS50297">
    <property type="entry name" value="ANK_REP_REGION"/>
    <property type="match status" value="1"/>
</dbReference>
<feature type="transmembrane region" description="Helical" evidence="12">
    <location>
        <begin position="538"/>
        <end position="558"/>
    </location>
</feature>
<dbReference type="InterPro" id="IPR002110">
    <property type="entry name" value="Ankyrin_rpt"/>
</dbReference>
<keyword evidence="3" id="KW-0716">Sensory transduction</keyword>
<evidence type="ECO:0000256" key="4">
    <source>
        <dbReference type="ARBA" id="ARBA00022692"/>
    </source>
</evidence>
<keyword evidence="8" id="KW-0406">Ion transport</keyword>
<keyword evidence="2" id="KW-0813">Transport</keyword>
<evidence type="ECO:0000313" key="15">
    <source>
        <dbReference type="Proteomes" id="UP001431783"/>
    </source>
</evidence>
<evidence type="ECO:0000256" key="8">
    <source>
        <dbReference type="ARBA" id="ARBA00023065"/>
    </source>
</evidence>
<evidence type="ECO:0000256" key="11">
    <source>
        <dbReference type="PROSITE-ProRule" id="PRU00023"/>
    </source>
</evidence>
<dbReference type="SUPFAM" id="SSF81324">
    <property type="entry name" value="Voltage-gated potassium channels"/>
    <property type="match status" value="1"/>
</dbReference>
<dbReference type="Pfam" id="PF00520">
    <property type="entry name" value="Ion_trans"/>
    <property type="match status" value="1"/>
</dbReference>
<dbReference type="Pfam" id="PF00023">
    <property type="entry name" value="Ank"/>
    <property type="match status" value="1"/>
</dbReference>
<dbReference type="InterPro" id="IPR052076">
    <property type="entry name" value="TRP_cation_channel"/>
</dbReference>
<sequence>MDTHRLSRNNSICPTPEDVLLDLVKTNKQDKVRSLIRENKTLLSHQYPYPYFGKILYVACSEASTFPETVATLLELGADPCDETEDQGEAIHVAAKLSRSNILKVLVKYLTQDEINHLFKNNNALLLLIKEGNLNNKSEIIESAKVLIKSGININHADSKNLTPILWAIKKNSIELIELLLSLSNLDIDSFTSNGKTARELILSKYSSDLLLPNNNTSSANPKDLLFSYLKSNNENAFINFNNGDIVDYKDADNSSHTLLQLSCQLGLENAVKHLIENKSDLKKTTEKETQTPLELAGENGYFEIVDLLLKHDPSLRVSSATITTLLKKMNLAKNSDDKYENCFLSLLKNQDEESLNTQNTLSQTPLHLAVKVAKPDHVLELLNKGASLANKNQFGIMPIEHIDAEVLEDHLDKCVEINDIDKNNIYVTLNYKTLLPSPLRTERKGSDNQKCPEEGGNDFIQNPVPETDAIFHMCKAPHLKYLLTHPIIVTFLLLKWYKIYSLFRMNLIFYTLFLASLLGYVFSSYGQFHYIPQDGSLSFISSISYTCLCVTFVILLLRELFQLLVSPLNYYKDLDNWIEVVLIVIVGSILFIDNPTNDTRKQLSSVAILLSAFELVLMMGQHPKFTTNVIMFKRVSINFMKFLSWYFLLIAAFALSFFILFSENEDDEIPTKKPNNLTGLQMEHNEKKEEETNFFINPGISLFKTLVMLTGEFDASDMNFHSFPFTSKFIFILFVLMIALYS</sequence>
<evidence type="ECO:0000256" key="7">
    <source>
        <dbReference type="ARBA" id="ARBA00023043"/>
    </source>
</evidence>
<dbReference type="PANTHER" id="PTHR47143:SF4">
    <property type="entry name" value="TRANSIENT RECEPTOR POTENTIAL CATION CHANNEL PROTEIN PAINLESS"/>
    <property type="match status" value="1"/>
</dbReference>
<protein>
    <recommendedName>
        <fullName evidence="13">Ion transport domain-containing protein</fullName>
    </recommendedName>
</protein>
<dbReference type="Pfam" id="PF12796">
    <property type="entry name" value="Ank_2"/>
    <property type="match status" value="2"/>
</dbReference>
<evidence type="ECO:0000256" key="6">
    <source>
        <dbReference type="ARBA" id="ARBA00022989"/>
    </source>
</evidence>
<evidence type="ECO:0000256" key="1">
    <source>
        <dbReference type="ARBA" id="ARBA00004141"/>
    </source>
</evidence>
<dbReference type="PANTHER" id="PTHR47143">
    <property type="entry name" value="TRANSIENT RECEPTOR POTENTIAL CATION CHANNEL PROTEIN PAINLESS"/>
    <property type="match status" value="1"/>
</dbReference>
<dbReference type="Proteomes" id="UP001431783">
    <property type="component" value="Unassembled WGS sequence"/>
</dbReference>
<evidence type="ECO:0000256" key="10">
    <source>
        <dbReference type="ARBA" id="ARBA00023303"/>
    </source>
</evidence>
<feature type="repeat" description="ANK" evidence="11">
    <location>
        <begin position="289"/>
        <end position="321"/>
    </location>
</feature>
<dbReference type="SMART" id="SM00248">
    <property type="entry name" value="ANK"/>
    <property type="match status" value="7"/>
</dbReference>
<accession>A0AAW1UKN0</accession>
<comment type="caution">
    <text evidence="14">The sequence shown here is derived from an EMBL/GenBank/DDBJ whole genome shotgun (WGS) entry which is preliminary data.</text>
</comment>
<evidence type="ECO:0000256" key="9">
    <source>
        <dbReference type="ARBA" id="ARBA00023136"/>
    </source>
</evidence>
<dbReference type="InterPro" id="IPR005821">
    <property type="entry name" value="Ion_trans_dom"/>
</dbReference>
<dbReference type="GO" id="GO:0005216">
    <property type="term" value="F:monoatomic ion channel activity"/>
    <property type="evidence" value="ECO:0007669"/>
    <property type="project" value="InterPro"/>
</dbReference>
<evidence type="ECO:0000256" key="5">
    <source>
        <dbReference type="ARBA" id="ARBA00022737"/>
    </source>
</evidence>
<evidence type="ECO:0000256" key="2">
    <source>
        <dbReference type="ARBA" id="ARBA00022448"/>
    </source>
</evidence>
<dbReference type="SUPFAM" id="SSF48403">
    <property type="entry name" value="Ankyrin repeat"/>
    <property type="match status" value="1"/>
</dbReference>
<dbReference type="EMBL" id="JARQZJ010000070">
    <property type="protein sequence ID" value="KAK9881788.1"/>
    <property type="molecule type" value="Genomic_DNA"/>
</dbReference>
<dbReference type="GO" id="GO:0034703">
    <property type="term" value="C:cation channel complex"/>
    <property type="evidence" value="ECO:0007669"/>
    <property type="project" value="UniProtKB-ARBA"/>
</dbReference>
<dbReference type="PROSITE" id="PS50088">
    <property type="entry name" value="ANK_REPEAT"/>
    <property type="match status" value="2"/>
</dbReference>
<evidence type="ECO:0000256" key="12">
    <source>
        <dbReference type="SAM" id="Phobius"/>
    </source>
</evidence>
<keyword evidence="6 12" id="KW-1133">Transmembrane helix</keyword>
<evidence type="ECO:0000313" key="14">
    <source>
        <dbReference type="EMBL" id="KAK9881788.1"/>
    </source>
</evidence>
<feature type="transmembrane region" description="Helical" evidence="12">
    <location>
        <begin position="724"/>
        <end position="742"/>
    </location>
</feature>
<organism evidence="14 15">
    <name type="scientific">Henosepilachna vigintioctopunctata</name>
    <dbReference type="NCBI Taxonomy" id="420089"/>
    <lineage>
        <taxon>Eukaryota</taxon>
        <taxon>Metazoa</taxon>
        <taxon>Ecdysozoa</taxon>
        <taxon>Arthropoda</taxon>
        <taxon>Hexapoda</taxon>
        <taxon>Insecta</taxon>
        <taxon>Pterygota</taxon>
        <taxon>Neoptera</taxon>
        <taxon>Endopterygota</taxon>
        <taxon>Coleoptera</taxon>
        <taxon>Polyphaga</taxon>
        <taxon>Cucujiformia</taxon>
        <taxon>Coccinelloidea</taxon>
        <taxon>Coccinellidae</taxon>
        <taxon>Epilachninae</taxon>
        <taxon>Epilachnini</taxon>
        <taxon>Henosepilachna</taxon>
    </lineage>
</organism>
<gene>
    <name evidence="14" type="ORF">WA026_017305</name>
</gene>
<reference evidence="14 15" key="1">
    <citation type="submission" date="2023-03" db="EMBL/GenBank/DDBJ databases">
        <title>Genome insight into feeding habits of ladybird beetles.</title>
        <authorList>
            <person name="Li H.-S."/>
            <person name="Huang Y.-H."/>
            <person name="Pang H."/>
        </authorList>
    </citation>
    <scope>NUCLEOTIDE SEQUENCE [LARGE SCALE GENOMIC DNA]</scope>
    <source>
        <strain evidence="14">SYSU_2023b</strain>
        <tissue evidence="14">Whole body</tissue>
    </source>
</reference>
<feature type="repeat" description="ANK" evidence="11">
    <location>
        <begin position="362"/>
        <end position="394"/>
    </location>
</feature>